<feature type="non-terminal residue" evidence="2">
    <location>
        <position position="69"/>
    </location>
</feature>
<dbReference type="AlphaFoldDB" id="A0A921ZG60"/>
<feature type="signal peptide" evidence="1">
    <location>
        <begin position="1"/>
        <end position="16"/>
    </location>
</feature>
<evidence type="ECO:0000313" key="2">
    <source>
        <dbReference type="EMBL" id="KAG6457362.1"/>
    </source>
</evidence>
<comment type="caution">
    <text evidence="2">The sequence shown here is derived from an EMBL/GenBank/DDBJ whole genome shotgun (WGS) entry which is preliminary data.</text>
</comment>
<dbReference type="EMBL" id="JH668545">
    <property type="protein sequence ID" value="KAG6457362.1"/>
    <property type="molecule type" value="Genomic_DNA"/>
</dbReference>
<organism evidence="2 3">
    <name type="scientific">Manduca sexta</name>
    <name type="common">Tobacco hawkmoth</name>
    <name type="synonym">Tobacco hornworm</name>
    <dbReference type="NCBI Taxonomy" id="7130"/>
    <lineage>
        <taxon>Eukaryota</taxon>
        <taxon>Metazoa</taxon>
        <taxon>Ecdysozoa</taxon>
        <taxon>Arthropoda</taxon>
        <taxon>Hexapoda</taxon>
        <taxon>Insecta</taxon>
        <taxon>Pterygota</taxon>
        <taxon>Neoptera</taxon>
        <taxon>Endopterygota</taxon>
        <taxon>Lepidoptera</taxon>
        <taxon>Glossata</taxon>
        <taxon>Ditrysia</taxon>
        <taxon>Bombycoidea</taxon>
        <taxon>Sphingidae</taxon>
        <taxon>Sphinginae</taxon>
        <taxon>Sphingini</taxon>
        <taxon>Manduca</taxon>
    </lineage>
</organism>
<accession>A0A921ZG60</accession>
<feature type="chain" id="PRO_5036771036" description="TIL domain-containing protein" evidence="1">
    <location>
        <begin position="17"/>
        <end position="69"/>
    </location>
</feature>
<reference evidence="2" key="2">
    <citation type="submission" date="2020-12" db="EMBL/GenBank/DDBJ databases">
        <authorList>
            <person name="Kanost M."/>
        </authorList>
    </citation>
    <scope>NUCLEOTIDE SEQUENCE</scope>
</reference>
<sequence>MFKLYLLILLIASVFAGKSGSRPRHPECIIHSDCIRFCSENCDAAAVDPLCFDEQCWCRPESFNGRMKL</sequence>
<protein>
    <recommendedName>
        <fullName evidence="4">TIL domain-containing protein</fullName>
    </recommendedName>
</protein>
<dbReference type="Proteomes" id="UP000791440">
    <property type="component" value="Unassembled WGS sequence"/>
</dbReference>
<evidence type="ECO:0000256" key="1">
    <source>
        <dbReference type="SAM" id="SignalP"/>
    </source>
</evidence>
<name>A0A921ZG60_MANSE</name>
<evidence type="ECO:0000313" key="3">
    <source>
        <dbReference type="Proteomes" id="UP000791440"/>
    </source>
</evidence>
<keyword evidence="3" id="KW-1185">Reference proteome</keyword>
<evidence type="ECO:0008006" key="4">
    <source>
        <dbReference type="Google" id="ProtNLM"/>
    </source>
</evidence>
<proteinExistence type="predicted"/>
<keyword evidence="1" id="KW-0732">Signal</keyword>
<reference evidence="2" key="1">
    <citation type="journal article" date="2016" name="Insect Biochem. Mol. Biol.">
        <title>Multifaceted biological insights from a draft genome sequence of the tobacco hornworm moth, Manduca sexta.</title>
        <authorList>
            <person name="Kanost M.R."/>
            <person name="Arrese E.L."/>
            <person name="Cao X."/>
            <person name="Chen Y.R."/>
            <person name="Chellapilla S."/>
            <person name="Goldsmith M.R."/>
            <person name="Grosse-Wilde E."/>
            <person name="Heckel D.G."/>
            <person name="Herndon N."/>
            <person name="Jiang H."/>
            <person name="Papanicolaou A."/>
            <person name="Qu J."/>
            <person name="Soulages J.L."/>
            <person name="Vogel H."/>
            <person name="Walters J."/>
            <person name="Waterhouse R.M."/>
            <person name="Ahn S.J."/>
            <person name="Almeida F.C."/>
            <person name="An C."/>
            <person name="Aqrawi P."/>
            <person name="Bretschneider A."/>
            <person name="Bryant W.B."/>
            <person name="Bucks S."/>
            <person name="Chao H."/>
            <person name="Chevignon G."/>
            <person name="Christen J.M."/>
            <person name="Clarke D.F."/>
            <person name="Dittmer N.T."/>
            <person name="Ferguson L.C.F."/>
            <person name="Garavelou S."/>
            <person name="Gordon K.H.J."/>
            <person name="Gunaratna R.T."/>
            <person name="Han Y."/>
            <person name="Hauser F."/>
            <person name="He Y."/>
            <person name="Heidel-Fischer H."/>
            <person name="Hirsh A."/>
            <person name="Hu Y."/>
            <person name="Jiang H."/>
            <person name="Kalra D."/>
            <person name="Klinner C."/>
            <person name="Konig C."/>
            <person name="Kovar C."/>
            <person name="Kroll A.R."/>
            <person name="Kuwar S.S."/>
            <person name="Lee S.L."/>
            <person name="Lehman R."/>
            <person name="Li K."/>
            <person name="Li Z."/>
            <person name="Liang H."/>
            <person name="Lovelace S."/>
            <person name="Lu Z."/>
            <person name="Mansfield J.H."/>
            <person name="McCulloch K.J."/>
            <person name="Mathew T."/>
            <person name="Morton B."/>
            <person name="Muzny D.M."/>
            <person name="Neunemann D."/>
            <person name="Ongeri F."/>
            <person name="Pauchet Y."/>
            <person name="Pu L.L."/>
            <person name="Pyrousis I."/>
            <person name="Rao X.J."/>
            <person name="Redding A."/>
            <person name="Roesel C."/>
            <person name="Sanchez-Gracia A."/>
            <person name="Schaack S."/>
            <person name="Shukla A."/>
            <person name="Tetreau G."/>
            <person name="Wang Y."/>
            <person name="Xiong G.H."/>
            <person name="Traut W."/>
            <person name="Walsh T.K."/>
            <person name="Worley K.C."/>
            <person name="Wu D."/>
            <person name="Wu W."/>
            <person name="Wu Y.Q."/>
            <person name="Zhang X."/>
            <person name="Zou Z."/>
            <person name="Zucker H."/>
            <person name="Briscoe A.D."/>
            <person name="Burmester T."/>
            <person name="Clem R.J."/>
            <person name="Feyereisen R."/>
            <person name="Grimmelikhuijzen C.J.P."/>
            <person name="Hamodrakas S.J."/>
            <person name="Hansson B.S."/>
            <person name="Huguet E."/>
            <person name="Jermiin L.S."/>
            <person name="Lan Q."/>
            <person name="Lehman H.K."/>
            <person name="Lorenzen M."/>
            <person name="Merzendorfer H."/>
            <person name="Michalopoulos I."/>
            <person name="Morton D.B."/>
            <person name="Muthukrishnan S."/>
            <person name="Oakeshott J.G."/>
            <person name="Palmer W."/>
            <person name="Park Y."/>
            <person name="Passarelli A.L."/>
            <person name="Rozas J."/>
            <person name="Schwartz L.M."/>
            <person name="Smith W."/>
            <person name="Southgate A."/>
            <person name="Vilcinskas A."/>
            <person name="Vogt R."/>
            <person name="Wang P."/>
            <person name="Werren J."/>
            <person name="Yu X.Q."/>
            <person name="Zhou J.J."/>
            <person name="Brown S.J."/>
            <person name="Scherer S.E."/>
            <person name="Richards S."/>
            <person name="Blissard G.W."/>
        </authorList>
    </citation>
    <scope>NUCLEOTIDE SEQUENCE</scope>
</reference>
<gene>
    <name evidence="2" type="ORF">O3G_MSEX010263</name>
</gene>